<evidence type="ECO:0000313" key="5">
    <source>
        <dbReference type="EMBL" id="MBX0304042.1"/>
    </source>
</evidence>
<keyword evidence="3" id="KW-0812">Transmembrane</keyword>
<name>A0A8J7YEK7_9EURY</name>
<dbReference type="RefSeq" id="WP_220588277.1">
    <property type="nucleotide sequence ID" value="NZ_RKLQ01000002.1"/>
</dbReference>
<protein>
    <submittedName>
        <fullName evidence="5">PGF-CTERM sorting domain-containing protein</fullName>
    </submittedName>
</protein>
<feature type="region of interest" description="Disordered" evidence="2">
    <location>
        <begin position="196"/>
        <end position="219"/>
    </location>
</feature>
<accession>A0A8J7YEK7</accession>
<evidence type="ECO:0000256" key="1">
    <source>
        <dbReference type="ARBA" id="ARBA00022729"/>
    </source>
</evidence>
<gene>
    <name evidence="5" type="ORF">EGD98_10225</name>
</gene>
<dbReference type="GO" id="GO:0030115">
    <property type="term" value="C:S-layer"/>
    <property type="evidence" value="ECO:0007669"/>
    <property type="project" value="UniProtKB-SubCell"/>
</dbReference>
<comment type="caution">
    <text evidence="5">The sequence shown here is derived from an EMBL/GenBank/DDBJ whole genome shotgun (WGS) entry which is preliminary data.</text>
</comment>
<organism evidence="5 6">
    <name type="scientific">Haloarcula salinisoli</name>
    <dbReference type="NCBI Taxonomy" id="2487746"/>
    <lineage>
        <taxon>Archaea</taxon>
        <taxon>Methanobacteriati</taxon>
        <taxon>Methanobacteriota</taxon>
        <taxon>Stenosarchaea group</taxon>
        <taxon>Halobacteria</taxon>
        <taxon>Halobacteriales</taxon>
        <taxon>Haloarculaceae</taxon>
        <taxon>Haloarcula</taxon>
    </lineage>
</organism>
<evidence type="ECO:0000259" key="4">
    <source>
        <dbReference type="Pfam" id="PF24036"/>
    </source>
</evidence>
<proteinExistence type="predicted"/>
<keyword evidence="3" id="KW-1133">Transmembrane helix</keyword>
<reference evidence="5" key="1">
    <citation type="submission" date="2021-06" db="EMBL/GenBank/DDBJ databases">
        <title>Halomicroarcula sp. F24A a new haloarchaeum isolated from saline soil.</title>
        <authorList>
            <person name="Duran-Viseras A."/>
            <person name="Sanchez-Porro C."/>
            <person name="Ventosa A."/>
        </authorList>
    </citation>
    <scope>NUCLEOTIDE SEQUENCE</scope>
    <source>
        <strain evidence="5">F24A</strain>
    </source>
</reference>
<dbReference type="InterPro" id="IPR055769">
    <property type="entry name" value="DUF7345"/>
</dbReference>
<keyword evidence="6" id="KW-1185">Reference proteome</keyword>
<dbReference type="Pfam" id="PF24036">
    <property type="entry name" value="DUF7345"/>
    <property type="match status" value="1"/>
</dbReference>
<dbReference type="AlphaFoldDB" id="A0A8J7YEK7"/>
<evidence type="ECO:0000256" key="2">
    <source>
        <dbReference type="SAM" id="MobiDB-lite"/>
    </source>
</evidence>
<keyword evidence="3" id="KW-0472">Membrane</keyword>
<feature type="transmembrane region" description="Helical" evidence="3">
    <location>
        <begin position="222"/>
        <end position="240"/>
    </location>
</feature>
<dbReference type="InterPro" id="IPR026371">
    <property type="entry name" value="PGF_CTERM"/>
</dbReference>
<keyword evidence="1" id="KW-0732">Signal</keyword>
<dbReference type="EMBL" id="RKLQ01000002">
    <property type="protein sequence ID" value="MBX0304042.1"/>
    <property type="molecule type" value="Genomic_DNA"/>
</dbReference>
<sequence length="243" mass="24609">MRVRQTLLTSVVLAAVLVGAAVAPAGAAQTGDAPDESLTVDIAADGDAAVTVVSTFDLDDESEQAAFDELRSNETARDAYAARQTARWRSLANDTSARTDREMAVTNSSLSLSRTNATGVATFSVTWAGLAAAEDGMLTFGEPFASTESLDRKLVVVVPERYQVTSVSPGPANNSDGRLVYAADAELDGLSIVATSTTAPTGTPAPSPTSTTGGTTSGSGPGFGAVGALAALAMAGLLAGRHR</sequence>
<feature type="compositionally biased region" description="Low complexity" evidence="2">
    <location>
        <begin position="196"/>
        <end position="214"/>
    </location>
</feature>
<dbReference type="Proteomes" id="UP000783863">
    <property type="component" value="Unassembled WGS sequence"/>
</dbReference>
<dbReference type="GO" id="GO:0005886">
    <property type="term" value="C:plasma membrane"/>
    <property type="evidence" value="ECO:0007669"/>
    <property type="project" value="UniProtKB-SubCell"/>
</dbReference>
<dbReference type="NCBIfam" id="TIGR04126">
    <property type="entry name" value="PGF_CTERM"/>
    <property type="match status" value="1"/>
</dbReference>
<feature type="domain" description="DUF7345" evidence="4">
    <location>
        <begin position="39"/>
        <end position="162"/>
    </location>
</feature>
<evidence type="ECO:0000313" key="6">
    <source>
        <dbReference type="Proteomes" id="UP000783863"/>
    </source>
</evidence>
<evidence type="ECO:0000256" key="3">
    <source>
        <dbReference type="SAM" id="Phobius"/>
    </source>
</evidence>